<evidence type="ECO:0000256" key="3">
    <source>
        <dbReference type="ARBA" id="ARBA00016748"/>
    </source>
</evidence>
<dbReference type="InterPro" id="IPR008515">
    <property type="entry name" value="Ubiquitin-like_Pup"/>
</dbReference>
<dbReference type="KEGG" id="baqk:QN215_06750"/>
<evidence type="ECO:0000313" key="6">
    <source>
        <dbReference type="EMBL" id="XDS43971.1"/>
    </source>
</evidence>
<reference evidence="6" key="1">
    <citation type="submission" date="2023-07" db="EMBL/GenBank/DDBJ databases">
        <title>Bifidobacterium aquikefiriaerophilum sp. nov. and Bifidobacterium eccum sp. nov., isolated from water kefir.</title>
        <authorList>
            <person name="Breselge S."/>
            <person name="Bellassi P."/>
            <person name="Barcenilla C."/>
            <person name="Alvarez-Ordonez A."/>
            <person name="Morelli L."/>
            <person name="Cotter P.D."/>
        </authorList>
    </citation>
    <scope>NUCLEOTIDE SEQUENCE</scope>
    <source>
        <strain evidence="6">WK041_4_12</strain>
    </source>
</reference>
<evidence type="ECO:0000256" key="4">
    <source>
        <dbReference type="ARBA" id="ARBA00032321"/>
    </source>
</evidence>
<dbReference type="RefSeq" id="WP_369343564.1">
    <property type="nucleotide sequence ID" value="NZ_CP129674.1"/>
</dbReference>
<accession>A0AB39U4L4</accession>
<dbReference type="AlphaFoldDB" id="A0AB39U4L4"/>
<dbReference type="EMBL" id="CP129674">
    <property type="protein sequence ID" value="XDS43971.1"/>
    <property type="molecule type" value="Genomic_DNA"/>
</dbReference>
<evidence type="ECO:0000256" key="2">
    <source>
        <dbReference type="ARBA" id="ARBA00010616"/>
    </source>
</evidence>
<gene>
    <name evidence="6" type="ORF">QN215_06750</name>
</gene>
<protein>
    <recommendedName>
        <fullName evidence="3">Prokaryotic ubiquitin-like protein Pup</fullName>
    </recommendedName>
    <alternativeName>
        <fullName evidence="4">Bacterial ubiquitin-like modifier</fullName>
    </alternativeName>
</protein>
<dbReference type="GO" id="GO:0010498">
    <property type="term" value="P:proteasomal protein catabolic process"/>
    <property type="evidence" value="ECO:0007669"/>
    <property type="project" value="InterPro"/>
</dbReference>
<evidence type="ECO:0000256" key="5">
    <source>
        <dbReference type="SAM" id="MobiDB-lite"/>
    </source>
</evidence>
<sequence length="63" mass="7240">MPQEQQRKTQHTHAEDVNLQSTKHQSSNESHIDDLDSILDDIETSLSENAEEYVDRFVQKGGE</sequence>
<dbReference type="NCBIfam" id="TIGR03687">
    <property type="entry name" value="pupylate_cterm"/>
    <property type="match status" value="1"/>
</dbReference>
<dbReference type="GO" id="GO:0031386">
    <property type="term" value="F:protein tag activity"/>
    <property type="evidence" value="ECO:0007669"/>
    <property type="project" value="InterPro"/>
</dbReference>
<dbReference type="GO" id="GO:0019941">
    <property type="term" value="P:modification-dependent protein catabolic process"/>
    <property type="evidence" value="ECO:0007669"/>
    <property type="project" value="InterPro"/>
</dbReference>
<proteinExistence type="inferred from homology"/>
<comment type="pathway">
    <text evidence="1">Protein degradation; proteasomal Pup-dependent pathway.</text>
</comment>
<name>A0AB39U4L4_9BIFI</name>
<dbReference type="GO" id="GO:0070490">
    <property type="term" value="P:protein pupylation"/>
    <property type="evidence" value="ECO:0007669"/>
    <property type="project" value="InterPro"/>
</dbReference>
<dbReference type="GO" id="GO:0070628">
    <property type="term" value="F:proteasome binding"/>
    <property type="evidence" value="ECO:0007669"/>
    <property type="project" value="InterPro"/>
</dbReference>
<organism evidence="6">
    <name type="scientific">Bifidobacterium aquikefiricola</name>
    <dbReference type="NCBI Taxonomy" id="3059038"/>
    <lineage>
        <taxon>Bacteria</taxon>
        <taxon>Bacillati</taxon>
        <taxon>Actinomycetota</taxon>
        <taxon>Actinomycetes</taxon>
        <taxon>Bifidobacteriales</taxon>
        <taxon>Bifidobacteriaceae</taxon>
        <taxon>Bifidobacterium</taxon>
    </lineage>
</organism>
<evidence type="ECO:0000256" key="1">
    <source>
        <dbReference type="ARBA" id="ARBA00004707"/>
    </source>
</evidence>
<dbReference type="Pfam" id="PF05639">
    <property type="entry name" value="Pup"/>
    <property type="match status" value="1"/>
</dbReference>
<comment type="similarity">
    <text evidence="2">Belongs to the prokaryotic ubiquitin-like protein family.</text>
</comment>
<feature type="region of interest" description="Disordered" evidence="5">
    <location>
        <begin position="1"/>
        <end position="31"/>
    </location>
</feature>
<feature type="compositionally biased region" description="Polar residues" evidence="5">
    <location>
        <begin position="18"/>
        <end position="29"/>
    </location>
</feature>